<proteinExistence type="predicted"/>
<feature type="compositionally biased region" description="Basic and acidic residues" evidence="1">
    <location>
        <begin position="102"/>
        <end position="117"/>
    </location>
</feature>
<accession>A0A2H1V7K0</accession>
<dbReference type="AlphaFoldDB" id="A0A2H1V7K0"/>
<evidence type="ECO:0000313" key="2">
    <source>
        <dbReference type="EMBL" id="SOQ36224.1"/>
    </source>
</evidence>
<feature type="region of interest" description="Disordered" evidence="1">
    <location>
        <begin position="57"/>
        <end position="125"/>
    </location>
</feature>
<protein>
    <submittedName>
        <fullName evidence="2">SFRICE_026154</fullName>
    </submittedName>
</protein>
<dbReference type="EMBL" id="ODYU01000847">
    <property type="protein sequence ID" value="SOQ36224.1"/>
    <property type="molecule type" value="Genomic_DNA"/>
</dbReference>
<organism evidence="2">
    <name type="scientific">Spodoptera frugiperda</name>
    <name type="common">Fall armyworm</name>
    <dbReference type="NCBI Taxonomy" id="7108"/>
    <lineage>
        <taxon>Eukaryota</taxon>
        <taxon>Metazoa</taxon>
        <taxon>Ecdysozoa</taxon>
        <taxon>Arthropoda</taxon>
        <taxon>Hexapoda</taxon>
        <taxon>Insecta</taxon>
        <taxon>Pterygota</taxon>
        <taxon>Neoptera</taxon>
        <taxon>Endopterygota</taxon>
        <taxon>Lepidoptera</taxon>
        <taxon>Glossata</taxon>
        <taxon>Ditrysia</taxon>
        <taxon>Noctuoidea</taxon>
        <taxon>Noctuidae</taxon>
        <taxon>Amphipyrinae</taxon>
        <taxon>Spodoptera</taxon>
    </lineage>
</organism>
<sequence length="147" mass="15864">MTSPALDETRESVRLLLTANHTVSTPAFPVGVPGEHHPVSSPALGEAGGNVRFLLTKNHPVPSPTLSRSPGKARSPQMGLSRADARSRAADNVTGYRGFGSKQEKERGRGIRVDGSLDGKLSAPFMDTRHTKGDYYFRDDKYLSLSS</sequence>
<name>A0A2H1V7K0_SPOFR</name>
<evidence type="ECO:0000256" key="1">
    <source>
        <dbReference type="SAM" id="MobiDB-lite"/>
    </source>
</evidence>
<gene>
    <name evidence="2" type="ORF">SFRICE_026154</name>
</gene>
<reference evidence="2" key="1">
    <citation type="submission" date="2016-07" db="EMBL/GenBank/DDBJ databases">
        <authorList>
            <person name="Bretaudeau A."/>
        </authorList>
    </citation>
    <scope>NUCLEOTIDE SEQUENCE</scope>
    <source>
        <strain evidence="2">Rice</strain>
        <tissue evidence="2">Whole body</tissue>
    </source>
</reference>